<dbReference type="AlphaFoldDB" id="A0A1E5RR71"/>
<proteinExistence type="predicted"/>
<dbReference type="OrthoDB" id="3972586at2759"/>
<name>A0A1E5RR71_HANUV</name>
<dbReference type="VEuPathDB" id="FungiDB:AWRI3580_g1616"/>
<accession>A0A1E5RR71</accession>
<keyword evidence="2" id="KW-1185">Reference proteome</keyword>
<comment type="caution">
    <text evidence="1">The sequence shown here is derived from an EMBL/GenBank/DDBJ whole genome shotgun (WGS) entry which is preliminary data.</text>
</comment>
<organism evidence="1 2">
    <name type="scientific">Hanseniaspora uvarum</name>
    <name type="common">Yeast</name>
    <name type="synonym">Kloeckera apiculata</name>
    <dbReference type="NCBI Taxonomy" id="29833"/>
    <lineage>
        <taxon>Eukaryota</taxon>
        <taxon>Fungi</taxon>
        <taxon>Dikarya</taxon>
        <taxon>Ascomycota</taxon>
        <taxon>Saccharomycotina</taxon>
        <taxon>Saccharomycetes</taxon>
        <taxon>Saccharomycodales</taxon>
        <taxon>Saccharomycodaceae</taxon>
        <taxon>Hanseniaspora</taxon>
    </lineage>
</organism>
<dbReference type="Proteomes" id="UP000095358">
    <property type="component" value="Unassembled WGS sequence"/>
</dbReference>
<gene>
    <name evidence="1" type="ORF">AWRI3580_g1616</name>
</gene>
<reference evidence="2" key="1">
    <citation type="journal article" date="2016" name="Genome Announc.">
        <title>Genome sequences of three species of Hanseniaspora isolated from spontaneous wine fermentations.</title>
        <authorList>
            <person name="Sternes P.R."/>
            <person name="Lee D."/>
            <person name="Kutyna D.R."/>
            <person name="Borneman A.R."/>
        </authorList>
    </citation>
    <scope>NUCLEOTIDE SEQUENCE [LARGE SCALE GENOMIC DNA]</scope>
    <source>
        <strain evidence="2">AWRI3580</strain>
    </source>
</reference>
<protein>
    <submittedName>
        <fullName evidence="1">Uncharacterized protein</fullName>
    </submittedName>
</protein>
<evidence type="ECO:0000313" key="2">
    <source>
        <dbReference type="Proteomes" id="UP000095358"/>
    </source>
</evidence>
<evidence type="ECO:0000313" key="1">
    <source>
        <dbReference type="EMBL" id="OEJ89371.1"/>
    </source>
</evidence>
<sequence>MNSELTTKKNVSKHLNVLGNNKNILNQNTKDESKFKAYSFKVVNFHEVLANEETHNERIFKNFANTNSYKNANSNNQNVIYPNTNYYFKQYKEQYEKQALENGFKNRQTVGSNLFRNYDHHFPPEFNPRQTSNMPFNEKVTNWLDSIPIFLITDKNFEDNTYTPDNSISWEEDELNDYLMGYDNEENLGNNALSTADEIINFQSKRFDCLSKKMYMQDD</sequence>
<dbReference type="EMBL" id="LPNN01000004">
    <property type="protein sequence ID" value="OEJ89371.1"/>
    <property type="molecule type" value="Genomic_DNA"/>
</dbReference>